<accession>A0A2P8EA40</accession>
<dbReference type="InterPro" id="IPR043131">
    <property type="entry name" value="BCAT-like_N"/>
</dbReference>
<evidence type="ECO:0000256" key="4">
    <source>
        <dbReference type="ARBA" id="ARBA00009320"/>
    </source>
</evidence>
<comment type="catalytic activity">
    <reaction evidence="7">
        <text>L-isoleucine + 2-oxoglutarate = (S)-3-methyl-2-oxopentanoate + L-glutamate</text>
        <dbReference type="Rhea" id="RHEA:24801"/>
        <dbReference type="ChEBI" id="CHEBI:16810"/>
        <dbReference type="ChEBI" id="CHEBI:29985"/>
        <dbReference type="ChEBI" id="CHEBI:35146"/>
        <dbReference type="ChEBI" id="CHEBI:58045"/>
        <dbReference type="EC" id="2.6.1.42"/>
    </reaction>
</comment>
<dbReference type="SUPFAM" id="SSF56752">
    <property type="entry name" value="D-aminoacid aminotransferase-like PLP-dependent enzymes"/>
    <property type="match status" value="1"/>
</dbReference>
<evidence type="ECO:0000313" key="10">
    <source>
        <dbReference type="Proteomes" id="UP000240708"/>
    </source>
</evidence>
<keyword evidence="10" id="KW-1185">Reference proteome</keyword>
<evidence type="ECO:0000256" key="1">
    <source>
        <dbReference type="ARBA" id="ARBA00004824"/>
    </source>
</evidence>
<dbReference type="PANTHER" id="PTHR42743">
    <property type="entry name" value="AMINO-ACID AMINOTRANSFERASE"/>
    <property type="match status" value="1"/>
</dbReference>
<evidence type="ECO:0000256" key="6">
    <source>
        <dbReference type="ARBA" id="ARBA00048212"/>
    </source>
</evidence>
<evidence type="ECO:0000256" key="5">
    <source>
        <dbReference type="ARBA" id="ARBA00013053"/>
    </source>
</evidence>
<reference evidence="9 10" key="1">
    <citation type="submission" date="2018-03" db="EMBL/GenBank/DDBJ databases">
        <title>Genomic Encyclopedia of Archaeal and Bacterial Type Strains, Phase II (KMG-II): from individual species to whole genera.</title>
        <authorList>
            <person name="Goeker M."/>
        </authorList>
    </citation>
    <scope>NUCLEOTIDE SEQUENCE [LARGE SCALE GENOMIC DNA]</scope>
    <source>
        <strain evidence="9 10">DSM 28057</strain>
    </source>
</reference>
<keyword evidence="9" id="KW-0808">Transferase</keyword>
<organism evidence="9 10">
    <name type="scientific">Cecembia rubra</name>
    <dbReference type="NCBI Taxonomy" id="1485585"/>
    <lineage>
        <taxon>Bacteria</taxon>
        <taxon>Pseudomonadati</taxon>
        <taxon>Bacteroidota</taxon>
        <taxon>Cytophagia</taxon>
        <taxon>Cytophagales</taxon>
        <taxon>Cyclobacteriaceae</taxon>
        <taxon>Cecembia</taxon>
    </lineage>
</organism>
<dbReference type="EMBL" id="PYGF01000002">
    <property type="protein sequence ID" value="PSL06343.1"/>
    <property type="molecule type" value="Genomic_DNA"/>
</dbReference>
<evidence type="ECO:0000256" key="2">
    <source>
        <dbReference type="ARBA" id="ARBA00004931"/>
    </source>
</evidence>
<dbReference type="Pfam" id="PF01063">
    <property type="entry name" value="Aminotran_4"/>
    <property type="match status" value="1"/>
</dbReference>
<comment type="caution">
    <text evidence="9">The sequence shown here is derived from an EMBL/GenBank/DDBJ whole genome shotgun (WGS) entry which is preliminary data.</text>
</comment>
<dbReference type="GO" id="GO:0046394">
    <property type="term" value="P:carboxylic acid biosynthetic process"/>
    <property type="evidence" value="ECO:0007669"/>
    <property type="project" value="UniProtKB-ARBA"/>
</dbReference>
<dbReference type="Gene3D" id="3.30.470.10">
    <property type="match status" value="1"/>
</dbReference>
<dbReference type="PANTHER" id="PTHR42743:SF11">
    <property type="entry name" value="AMINODEOXYCHORISMATE LYASE"/>
    <property type="match status" value="1"/>
</dbReference>
<dbReference type="Gene3D" id="3.20.10.10">
    <property type="entry name" value="D-amino Acid Aminotransferase, subunit A, domain 2"/>
    <property type="match status" value="1"/>
</dbReference>
<dbReference type="InterPro" id="IPR036038">
    <property type="entry name" value="Aminotransferase-like"/>
</dbReference>
<dbReference type="AlphaFoldDB" id="A0A2P8EA40"/>
<proteinExistence type="inferred from homology"/>
<protein>
    <recommendedName>
        <fullName evidence="5">branched-chain-amino-acid transaminase</fullName>
        <ecNumber evidence="5">2.6.1.42</ecNumber>
    </recommendedName>
</protein>
<name>A0A2P8EA40_9BACT</name>
<sequence length="275" mass="31154">MPVNDFDTIYLYKQGSGNWSSEPIEWHNRGFLFGDGLFETMVLIHGKIRFNDQHSERLSQGLDQLGIDRDKISTLDQIEEKINELTFRSSILRVRWNIFRSGMGKYAPEDNFSSESLIIQTFQKAPAIKFNAYISSAFRLPETPWSHCKTLSALPYVMAGQERSSLDMDEVILKNTKGFISEAGASNVFWVKNGIYYTPSLSCSCIAGIGRNRVIQRLKDTGKMIIEGEFQESELLVAEKVITTNVTGASYIFKIGEVKFDTTPDPWIESVFEGT</sequence>
<comment type="pathway">
    <text evidence="3">Amino-acid biosynthesis; L-leucine biosynthesis; L-leucine from 3-methyl-2-oxobutanoate: step 4/4.</text>
</comment>
<comment type="similarity">
    <text evidence="4">Belongs to the class-IV pyridoxal-phosphate-dependent aminotransferase family.</text>
</comment>
<dbReference type="InterPro" id="IPR050571">
    <property type="entry name" value="Class-IV_PLP-Dep_Aminotrnsfr"/>
</dbReference>
<dbReference type="GO" id="GO:0004084">
    <property type="term" value="F:branched-chain-amino-acid transaminase activity"/>
    <property type="evidence" value="ECO:0007669"/>
    <property type="project" value="UniProtKB-EC"/>
</dbReference>
<comment type="pathway">
    <text evidence="1">Amino-acid biosynthesis; L-isoleucine biosynthesis; L-isoleucine from 2-oxobutanoate: step 4/4.</text>
</comment>
<dbReference type="InterPro" id="IPR001544">
    <property type="entry name" value="Aminotrans_IV"/>
</dbReference>
<comment type="pathway">
    <text evidence="2">Amino-acid biosynthesis; L-valine biosynthesis; L-valine from pyruvate: step 4/4.</text>
</comment>
<dbReference type="EC" id="2.6.1.42" evidence="5"/>
<comment type="catalytic activity">
    <reaction evidence="6">
        <text>L-valine + 2-oxoglutarate = 3-methyl-2-oxobutanoate + L-glutamate</text>
        <dbReference type="Rhea" id="RHEA:24813"/>
        <dbReference type="ChEBI" id="CHEBI:11851"/>
        <dbReference type="ChEBI" id="CHEBI:16810"/>
        <dbReference type="ChEBI" id="CHEBI:29985"/>
        <dbReference type="ChEBI" id="CHEBI:57762"/>
        <dbReference type="EC" id="2.6.1.42"/>
    </reaction>
</comment>
<dbReference type="CDD" id="cd00449">
    <property type="entry name" value="PLPDE_IV"/>
    <property type="match status" value="1"/>
</dbReference>
<evidence type="ECO:0000256" key="8">
    <source>
        <dbReference type="ARBA" id="ARBA00049229"/>
    </source>
</evidence>
<evidence type="ECO:0000313" key="9">
    <source>
        <dbReference type="EMBL" id="PSL06343.1"/>
    </source>
</evidence>
<keyword evidence="9" id="KW-0032">Aminotransferase</keyword>
<evidence type="ECO:0000256" key="7">
    <source>
        <dbReference type="ARBA" id="ARBA00048798"/>
    </source>
</evidence>
<evidence type="ECO:0000256" key="3">
    <source>
        <dbReference type="ARBA" id="ARBA00005072"/>
    </source>
</evidence>
<comment type="catalytic activity">
    <reaction evidence="8">
        <text>L-leucine + 2-oxoglutarate = 4-methyl-2-oxopentanoate + L-glutamate</text>
        <dbReference type="Rhea" id="RHEA:18321"/>
        <dbReference type="ChEBI" id="CHEBI:16810"/>
        <dbReference type="ChEBI" id="CHEBI:17865"/>
        <dbReference type="ChEBI" id="CHEBI:29985"/>
        <dbReference type="ChEBI" id="CHEBI:57427"/>
        <dbReference type="EC" id="2.6.1.42"/>
    </reaction>
</comment>
<dbReference type="InterPro" id="IPR043132">
    <property type="entry name" value="BCAT-like_C"/>
</dbReference>
<dbReference type="Proteomes" id="UP000240708">
    <property type="component" value="Unassembled WGS sequence"/>
</dbReference>
<gene>
    <name evidence="9" type="ORF">CLV48_102158</name>
</gene>